<comment type="caution">
    <text evidence="1">The sequence shown here is derived from an EMBL/GenBank/DDBJ whole genome shotgun (WGS) entry which is preliminary data.</text>
</comment>
<organism evidence="1 2">
    <name type="scientific">Mauremys mutica</name>
    <name type="common">yellowpond turtle</name>
    <dbReference type="NCBI Taxonomy" id="74926"/>
    <lineage>
        <taxon>Eukaryota</taxon>
        <taxon>Metazoa</taxon>
        <taxon>Chordata</taxon>
        <taxon>Craniata</taxon>
        <taxon>Vertebrata</taxon>
        <taxon>Euteleostomi</taxon>
        <taxon>Archelosauria</taxon>
        <taxon>Testudinata</taxon>
        <taxon>Testudines</taxon>
        <taxon>Cryptodira</taxon>
        <taxon>Durocryptodira</taxon>
        <taxon>Testudinoidea</taxon>
        <taxon>Geoemydidae</taxon>
        <taxon>Geoemydinae</taxon>
        <taxon>Mauremys</taxon>
    </lineage>
</organism>
<evidence type="ECO:0000313" key="2">
    <source>
        <dbReference type="Proteomes" id="UP000827986"/>
    </source>
</evidence>
<keyword evidence="2" id="KW-1185">Reference proteome</keyword>
<sequence length="118" mass="13293">MKRWTRSTFLSGSLDGEFARVGGNIASLWSRTCNATRQLGKRLGCRGEWSKERQELGVLVPRIETDSNTIITPRARGVLERSLTAAVHTLYVGTLRKKPDQGKAFEVTSKWDSSNHFR</sequence>
<protein>
    <submittedName>
        <fullName evidence="1">Uncharacterized protein</fullName>
    </submittedName>
</protein>
<gene>
    <name evidence="1" type="ORF">KIL84_003369</name>
</gene>
<name>A0A9D3WU05_9SAUR</name>
<proteinExistence type="predicted"/>
<evidence type="ECO:0000313" key="1">
    <source>
        <dbReference type="EMBL" id="KAH1167886.1"/>
    </source>
</evidence>
<dbReference type="AlphaFoldDB" id="A0A9D3WU05"/>
<reference evidence="1" key="1">
    <citation type="submission" date="2021-09" db="EMBL/GenBank/DDBJ databases">
        <title>The genome of Mauremys mutica provides insights into the evolution of semi-aquatic lifestyle.</title>
        <authorList>
            <person name="Gong S."/>
            <person name="Gao Y."/>
        </authorList>
    </citation>
    <scope>NUCLEOTIDE SEQUENCE</scope>
    <source>
        <strain evidence="1">MM-2020</strain>
        <tissue evidence="1">Muscle</tissue>
    </source>
</reference>
<dbReference type="Proteomes" id="UP000827986">
    <property type="component" value="Unassembled WGS sequence"/>
</dbReference>
<accession>A0A9D3WU05</accession>
<dbReference type="EMBL" id="JAHDVG010000486">
    <property type="protein sequence ID" value="KAH1167886.1"/>
    <property type="molecule type" value="Genomic_DNA"/>
</dbReference>